<keyword evidence="10" id="KW-0133">Cell shape</keyword>
<keyword evidence="4" id="KW-1003">Cell membrane</keyword>
<protein>
    <submittedName>
        <fullName evidence="20">PBP1A family penicillin-binding protein</fullName>
    </submittedName>
</protein>
<evidence type="ECO:0000256" key="4">
    <source>
        <dbReference type="ARBA" id="ARBA00022475"/>
    </source>
</evidence>
<feature type="domain" description="Penicillin-binding protein transpeptidase" evidence="18">
    <location>
        <begin position="330"/>
        <end position="606"/>
    </location>
</feature>
<dbReference type="AlphaFoldDB" id="A0A7X2S5G5"/>
<dbReference type="GO" id="GO:0030288">
    <property type="term" value="C:outer membrane-bounded periplasmic space"/>
    <property type="evidence" value="ECO:0007669"/>
    <property type="project" value="TreeGrafter"/>
</dbReference>
<comment type="similarity">
    <text evidence="2">In the C-terminal section; belongs to the transpeptidase family.</text>
</comment>
<keyword evidence="9" id="KW-0378">Hydrolase</keyword>
<dbReference type="RefSeq" id="WP_155112587.1">
    <property type="nucleotide sequence ID" value="NZ_WMIB01000010.1"/>
</dbReference>
<evidence type="ECO:0000313" key="20">
    <source>
        <dbReference type="EMBL" id="MTH54063.1"/>
    </source>
</evidence>
<evidence type="ECO:0000256" key="10">
    <source>
        <dbReference type="ARBA" id="ARBA00022960"/>
    </source>
</evidence>
<comment type="catalytic activity">
    <reaction evidence="15">
        <text>Preferential cleavage: (Ac)2-L-Lys-D-Ala-|-D-Ala. Also transpeptidation of peptidyl-alanyl moieties that are N-acyl substituents of D-alanine.</text>
        <dbReference type="EC" id="3.4.16.4"/>
    </reaction>
</comment>
<dbReference type="InterPro" id="IPR001264">
    <property type="entry name" value="Glyco_trans_51"/>
</dbReference>
<dbReference type="GO" id="GO:0009252">
    <property type="term" value="P:peptidoglycan biosynthetic process"/>
    <property type="evidence" value="ECO:0007669"/>
    <property type="project" value="UniProtKB-KW"/>
</dbReference>
<dbReference type="EMBL" id="WMIB01000010">
    <property type="protein sequence ID" value="MTH54063.1"/>
    <property type="molecule type" value="Genomic_DNA"/>
</dbReference>
<keyword evidence="17" id="KW-0812">Transmembrane</keyword>
<evidence type="ECO:0000256" key="15">
    <source>
        <dbReference type="ARBA" id="ARBA00034000"/>
    </source>
</evidence>
<evidence type="ECO:0000259" key="19">
    <source>
        <dbReference type="Pfam" id="PF00912"/>
    </source>
</evidence>
<evidence type="ECO:0000256" key="8">
    <source>
        <dbReference type="ARBA" id="ARBA00022679"/>
    </source>
</evidence>
<keyword evidence="12 17" id="KW-0472">Membrane</keyword>
<evidence type="ECO:0000256" key="16">
    <source>
        <dbReference type="ARBA" id="ARBA00049902"/>
    </source>
</evidence>
<keyword evidence="14" id="KW-0961">Cell wall biogenesis/degradation</keyword>
<evidence type="ECO:0000256" key="5">
    <source>
        <dbReference type="ARBA" id="ARBA00022645"/>
    </source>
</evidence>
<dbReference type="GO" id="GO:0008955">
    <property type="term" value="F:peptidoglycan glycosyltransferase activity"/>
    <property type="evidence" value="ECO:0007669"/>
    <property type="project" value="UniProtKB-EC"/>
</dbReference>
<organism evidence="20 21">
    <name type="scientific">Metabacillus mangrovi</name>
    <dbReference type="NCBI Taxonomy" id="1491830"/>
    <lineage>
        <taxon>Bacteria</taxon>
        <taxon>Bacillati</taxon>
        <taxon>Bacillota</taxon>
        <taxon>Bacilli</taxon>
        <taxon>Bacillales</taxon>
        <taxon>Bacillaceae</taxon>
        <taxon>Metabacillus</taxon>
    </lineage>
</organism>
<dbReference type="InterPro" id="IPR036950">
    <property type="entry name" value="PBP_transglycosylase"/>
</dbReference>
<keyword evidence="6" id="KW-0645">Protease</keyword>
<dbReference type="PANTHER" id="PTHR32282:SF11">
    <property type="entry name" value="PENICILLIN-BINDING PROTEIN 1B"/>
    <property type="match status" value="1"/>
</dbReference>
<dbReference type="Proteomes" id="UP000434639">
    <property type="component" value="Unassembled WGS sequence"/>
</dbReference>
<accession>A0A7X2S5G5</accession>
<evidence type="ECO:0000256" key="7">
    <source>
        <dbReference type="ARBA" id="ARBA00022676"/>
    </source>
</evidence>
<keyword evidence="11" id="KW-0573">Peptidoglycan synthesis</keyword>
<comment type="similarity">
    <text evidence="3">In the N-terminal section; belongs to the glycosyltransferase 51 family.</text>
</comment>
<dbReference type="GO" id="GO:0006508">
    <property type="term" value="P:proteolysis"/>
    <property type="evidence" value="ECO:0007669"/>
    <property type="project" value="UniProtKB-KW"/>
</dbReference>
<evidence type="ECO:0000256" key="12">
    <source>
        <dbReference type="ARBA" id="ARBA00023136"/>
    </source>
</evidence>
<evidence type="ECO:0000259" key="18">
    <source>
        <dbReference type="Pfam" id="PF00905"/>
    </source>
</evidence>
<dbReference type="SUPFAM" id="SSF56601">
    <property type="entry name" value="beta-lactamase/transpeptidase-like"/>
    <property type="match status" value="1"/>
</dbReference>
<dbReference type="GO" id="GO:0009002">
    <property type="term" value="F:serine-type D-Ala-D-Ala carboxypeptidase activity"/>
    <property type="evidence" value="ECO:0007669"/>
    <property type="project" value="UniProtKB-EC"/>
</dbReference>
<dbReference type="Gene3D" id="3.40.710.10">
    <property type="entry name" value="DD-peptidase/beta-lactamase superfamily"/>
    <property type="match status" value="1"/>
</dbReference>
<evidence type="ECO:0000256" key="17">
    <source>
        <dbReference type="SAM" id="Phobius"/>
    </source>
</evidence>
<dbReference type="InterPro" id="IPR001460">
    <property type="entry name" value="PCN-bd_Tpept"/>
</dbReference>
<evidence type="ECO:0000256" key="1">
    <source>
        <dbReference type="ARBA" id="ARBA00004236"/>
    </source>
</evidence>
<feature type="transmembrane region" description="Helical" evidence="17">
    <location>
        <begin position="18"/>
        <end position="41"/>
    </location>
</feature>
<dbReference type="GO" id="GO:0008658">
    <property type="term" value="F:penicillin binding"/>
    <property type="evidence" value="ECO:0007669"/>
    <property type="project" value="InterPro"/>
</dbReference>
<dbReference type="GO" id="GO:0071555">
    <property type="term" value="P:cell wall organization"/>
    <property type="evidence" value="ECO:0007669"/>
    <property type="project" value="UniProtKB-KW"/>
</dbReference>
<dbReference type="InterPro" id="IPR050396">
    <property type="entry name" value="Glycosyltr_51/Transpeptidase"/>
</dbReference>
<evidence type="ECO:0000256" key="2">
    <source>
        <dbReference type="ARBA" id="ARBA00007090"/>
    </source>
</evidence>
<dbReference type="GO" id="GO:0005886">
    <property type="term" value="C:plasma membrane"/>
    <property type="evidence" value="ECO:0007669"/>
    <property type="project" value="UniProtKB-SubCell"/>
</dbReference>
<dbReference type="Gene3D" id="1.10.3810.10">
    <property type="entry name" value="Biosynthetic peptidoglycan transglycosylase-like"/>
    <property type="match status" value="1"/>
</dbReference>
<evidence type="ECO:0000256" key="3">
    <source>
        <dbReference type="ARBA" id="ARBA00007739"/>
    </source>
</evidence>
<dbReference type="PANTHER" id="PTHR32282">
    <property type="entry name" value="BINDING PROTEIN TRANSPEPTIDASE, PUTATIVE-RELATED"/>
    <property type="match status" value="1"/>
</dbReference>
<keyword evidence="13" id="KW-0511">Multifunctional enzyme</keyword>
<name>A0A7X2S5G5_9BACI</name>
<evidence type="ECO:0000256" key="13">
    <source>
        <dbReference type="ARBA" id="ARBA00023268"/>
    </source>
</evidence>
<dbReference type="Pfam" id="PF00905">
    <property type="entry name" value="Transpeptidase"/>
    <property type="match status" value="1"/>
</dbReference>
<dbReference type="InterPro" id="IPR012338">
    <property type="entry name" value="Beta-lactam/transpept-like"/>
</dbReference>
<dbReference type="Pfam" id="PF00912">
    <property type="entry name" value="Transgly"/>
    <property type="match status" value="1"/>
</dbReference>
<dbReference type="GO" id="GO:0008360">
    <property type="term" value="P:regulation of cell shape"/>
    <property type="evidence" value="ECO:0007669"/>
    <property type="project" value="UniProtKB-KW"/>
</dbReference>
<reference evidence="20 21" key="1">
    <citation type="journal article" date="2017" name="Int. J. Syst. Evol. Microbiol.">
        <title>Bacillus mangrovi sp. nov., isolated from a sediment sample from a mangrove forest.</title>
        <authorList>
            <person name="Gupta V."/>
            <person name="Singh P.K."/>
            <person name="Korpole S."/>
            <person name="Tanuku N.R.S."/>
            <person name="Pinnaka A.K."/>
        </authorList>
    </citation>
    <scope>NUCLEOTIDE SEQUENCE [LARGE SCALE GENOMIC DNA]</scope>
    <source>
        <strain evidence="20 21">KCTC 33872</strain>
    </source>
</reference>
<evidence type="ECO:0000256" key="9">
    <source>
        <dbReference type="ARBA" id="ARBA00022801"/>
    </source>
</evidence>
<dbReference type="OrthoDB" id="9766909at2"/>
<keyword evidence="21" id="KW-1185">Reference proteome</keyword>
<comment type="subcellular location">
    <subcellularLocation>
        <location evidence="1">Cell membrane</location>
    </subcellularLocation>
</comment>
<proteinExistence type="inferred from homology"/>
<evidence type="ECO:0000256" key="11">
    <source>
        <dbReference type="ARBA" id="ARBA00022984"/>
    </source>
</evidence>
<evidence type="ECO:0000256" key="6">
    <source>
        <dbReference type="ARBA" id="ARBA00022670"/>
    </source>
</evidence>
<dbReference type="InterPro" id="IPR023346">
    <property type="entry name" value="Lysozyme-like_dom_sf"/>
</dbReference>
<dbReference type="FunFam" id="1.10.3810.10:FF:000001">
    <property type="entry name" value="Penicillin-binding protein 1A"/>
    <property type="match status" value="1"/>
</dbReference>
<comment type="catalytic activity">
    <reaction evidence="16">
        <text>[GlcNAc-(1-&gt;4)-Mur2Ac(oyl-L-Ala-gamma-D-Glu-L-Lys-D-Ala-D-Ala)](n)-di-trans,octa-cis-undecaprenyl diphosphate + beta-D-GlcNAc-(1-&gt;4)-Mur2Ac(oyl-L-Ala-gamma-D-Glu-L-Lys-D-Ala-D-Ala)-di-trans,octa-cis-undecaprenyl diphosphate = [GlcNAc-(1-&gt;4)-Mur2Ac(oyl-L-Ala-gamma-D-Glu-L-Lys-D-Ala-D-Ala)](n+1)-di-trans,octa-cis-undecaprenyl diphosphate + di-trans,octa-cis-undecaprenyl diphosphate + H(+)</text>
        <dbReference type="Rhea" id="RHEA:23708"/>
        <dbReference type="Rhea" id="RHEA-COMP:9602"/>
        <dbReference type="Rhea" id="RHEA-COMP:9603"/>
        <dbReference type="ChEBI" id="CHEBI:15378"/>
        <dbReference type="ChEBI" id="CHEBI:58405"/>
        <dbReference type="ChEBI" id="CHEBI:60033"/>
        <dbReference type="ChEBI" id="CHEBI:78435"/>
        <dbReference type="EC" id="2.4.99.28"/>
    </reaction>
</comment>
<comment type="caution">
    <text evidence="20">The sequence shown here is derived from an EMBL/GenBank/DDBJ whole genome shotgun (WGS) entry which is preliminary data.</text>
</comment>
<keyword evidence="7" id="KW-0328">Glycosyltransferase</keyword>
<dbReference type="SUPFAM" id="SSF53955">
    <property type="entry name" value="Lysozyme-like"/>
    <property type="match status" value="1"/>
</dbReference>
<keyword evidence="8" id="KW-0808">Transferase</keyword>
<evidence type="ECO:0000256" key="14">
    <source>
        <dbReference type="ARBA" id="ARBA00023316"/>
    </source>
</evidence>
<sequence>MNVIHPSRIRQTVKLVRALFFISLIAIILMSIAAGCILLTAKLQGPPSLNVPQATILFAKDESKLGETHYGEKRYWTKLQHISPNAVKATLAIEDRRYYEHHGFDFKRIAGAAVADLKAMAKVQGASTITQQYARNLYLNHDKTWSRKLTEAFYTVRLEVNYSKEQILEGYLNTIYYGHGAYGIEAASRMYFGKKSKDLTIAEASLLAGIPKGPSLYSPFLNEDKAKERQRLILKSLVKAGDLTEKQAAAAEQEPLKFASQKPEEPAGTEAPYFYDEALKETARLLGTEPGALSTRGLKIHTTLDPDMQRKAEKQVKAGIDPDSGIQAGMIAMDPETGAVRALIGGRDYSKSPFNRATQALRQPGSTIKPFLYYAAIENGYTPSTQMVSEPTEFEYDSGKSVYKPSNYNDYYANGPITLAQAIALSDNIYAVKTHLFIGTEKLAETARAAGITSKLPKLPSLALGTAPARLEELVSAYGVLANGGKQITPVYVTKIEDSTGKLLYEWNKGPGKQVLSEQSSYITTQLMTGMFDKKMDAYTAVTGGKIAKKLTRSYAGKSGTTKTDSWMIGYSPELAAGVWIGYDRDLEMNQVAERSYAKNIWADFMEDALKGKSMKEFKPPEGVTGVYINPENGKLAGPGCPVKRFVYFKIGTEPAGLCTGPVEEKKQPQNKTIKEKESIWDRLKFWN</sequence>
<evidence type="ECO:0000313" key="21">
    <source>
        <dbReference type="Proteomes" id="UP000434639"/>
    </source>
</evidence>
<keyword evidence="5" id="KW-0121">Carboxypeptidase</keyword>
<keyword evidence="17" id="KW-1133">Transmembrane helix</keyword>
<feature type="domain" description="Glycosyl transferase family 51" evidence="19">
    <location>
        <begin position="64"/>
        <end position="237"/>
    </location>
</feature>
<dbReference type="NCBIfam" id="TIGR02074">
    <property type="entry name" value="PBP_1a_fam"/>
    <property type="match status" value="1"/>
</dbReference>
<gene>
    <name evidence="20" type="ORF">GKZ89_11650</name>
</gene>